<keyword evidence="6 7" id="KW-0413">Isomerase</keyword>
<comment type="pathway">
    <text evidence="7">Amino-acid biosynthesis; D-alanine biosynthesis; D-alanine from L-alanine: step 1/1.</text>
</comment>
<protein>
    <recommendedName>
        <fullName evidence="4 7">Alanine racemase</fullName>
        <ecNumber evidence="4 7">5.1.1.1</ecNumber>
    </recommendedName>
</protein>
<evidence type="ECO:0000313" key="12">
    <source>
        <dbReference type="Proteomes" id="UP000219439"/>
    </source>
</evidence>
<dbReference type="InterPro" id="IPR020622">
    <property type="entry name" value="Ala_racemase_pyridoxalP-BS"/>
</dbReference>
<feature type="active site" description="Proton acceptor; specific for L-alanine" evidence="7">
    <location>
        <position position="274"/>
    </location>
</feature>
<organism evidence="11 12">
    <name type="scientific">Cohaesibacter gelatinilyticus</name>
    <dbReference type="NCBI Taxonomy" id="372072"/>
    <lineage>
        <taxon>Bacteria</taxon>
        <taxon>Pseudomonadati</taxon>
        <taxon>Pseudomonadota</taxon>
        <taxon>Alphaproteobacteria</taxon>
        <taxon>Hyphomicrobiales</taxon>
        <taxon>Cohaesibacteraceae</taxon>
    </lineage>
</organism>
<dbReference type="PRINTS" id="PR00992">
    <property type="entry name" value="ALARACEMASE"/>
</dbReference>
<dbReference type="GO" id="GO:0008784">
    <property type="term" value="F:alanine racemase activity"/>
    <property type="evidence" value="ECO:0007669"/>
    <property type="project" value="UniProtKB-UniRule"/>
</dbReference>
<evidence type="ECO:0000256" key="8">
    <source>
        <dbReference type="PIRSR" id="PIRSR600821-50"/>
    </source>
</evidence>
<dbReference type="NCBIfam" id="TIGR00492">
    <property type="entry name" value="alr"/>
    <property type="match status" value="1"/>
</dbReference>
<dbReference type="RefSeq" id="WP_097152619.1">
    <property type="nucleotide sequence ID" value="NZ_OBEL01000001.1"/>
</dbReference>
<comment type="catalytic activity">
    <reaction evidence="1 7">
        <text>L-alanine = D-alanine</text>
        <dbReference type="Rhea" id="RHEA:20249"/>
        <dbReference type="ChEBI" id="CHEBI:57416"/>
        <dbReference type="ChEBI" id="CHEBI:57972"/>
        <dbReference type="EC" id="5.1.1.1"/>
    </reaction>
</comment>
<dbReference type="UniPathway" id="UPA00042">
    <property type="reaction ID" value="UER00497"/>
</dbReference>
<gene>
    <name evidence="11" type="ORF">SAMN06265368_1449</name>
</gene>
<dbReference type="HAMAP" id="MF_01201">
    <property type="entry name" value="Ala_racemase"/>
    <property type="match status" value="1"/>
</dbReference>
<feature type="active site" description="Proton acceptor; specific for D-alanine" evidence="7">
    <location>
        <position position="53"/>
    </location>
</feature>
<dbReference type="InterPro" id="IPR009006">
    <property type="entry name" value="Ala_racemase/Decarboxylase_C"/>
</dbReference>
<dbReference type="PANTHER" id="PTHR30511:SF0">
    <property type="entry name" value="ALANINE RACEMASE, CATABOLIC-RELATED"/>
    <property type="match status" value="1"/>
</dbReference>
<dbReference type="SUPFAM" id="SSF50621">
    <property type="entry name" value="Alanine racemase C-terminal domain-like"/>
    <property type="match status" value="1"/>
</dbReference>
<dbReference type="InterPro" id="IPR000821">
    <property type="entry name" value="Ala_racemase"/>
</dbReference>
<dbReference type="SUPFAM" id="SSF51419">
    <property type="entry name" value="PLP-binding barrel"/>
    <property type="match status" value="1"/>
</dbReference>
<evidence type="ECO:0000256" key="5">
    <source>
        <dbReference type="ARBA" id="ARBA00022898"/>
    </source>
</evidence>
<evidence type="ECO:0000256" key="7">
    <source>
        <dbReference type="HAMAP-Rule" id="MF_01201"/>
    </source>
</evidence>
<feature type="modified residue" description="N6-(pyridoxal phosphate)lysine" evidence="7 8">
    <location>
        <position position="53"/>
    </location>
</feature>
<dbReference type="Pfam" id="PF01168">
    <property type="entry name" value="Ala_racemase_N"/>
    <property type="match status" value="1"/>
</dbReference>
<dbReference type="OrthoDB" id="9813814at2"/>
<dbReference type="Proteomes" id="UP000219439">
    <property type="component" value="Unassembled WGS sequence"/>
</dbReference>
<feature type="domain" description="Alanine racemase C-terminal" evidence="10">
    <location>
        <begin position="253"/>
        <end position="384"/>
    </location>
</feature>
<keyword evidence="5 7" id="KW-0663">Pyridoxal phosphate</keyword>
<dbReference type="InterPro" id="IPR011079">
    <property type="entry name" value="Ala_racemase_C"/>
</dbReference>
<keyword evidence="12" id="KW-1185">Reference proteome</keyword>
<reference evidence="11 12" key="1">
    <citation type="submission" date="2017-09" db="EMBL/GenBank/DDBJ databases">
        <authorList>
            <person name="Ehlers B."/>
            <person name="Leendertz F.H."/>
        </authorList>
    </citation>
    <scope>NUCLEOTIDE SEQUENCE [LARGE SCALE GENOMIC DNA]</scope>
    <source>
        <strain evidence="11 12">DSM 18289</strain>
    </source>
</reference>
<dbReference type="CDD" id="cd00430">
    <property type="entry name" value="PLPDE_III_AR"/>
    <property type="match status" value="1"/>
</dbReference>
<dbReference type="AlphaFoldDB" id="A0A285NKB8"/>
<dbReference type="InterPro" id="IPR001608">
    <property type="entry name" value="Ala_racemase_N"/>
</dbReference>
<evidence type="ECO:0000313" key="11">
    <source>
        <dbReference type="EMBL" id="SNZ08091.1"/>
    </source>
</evidence>
<name>A0A285NKB8_9HYPH</name>
<sequence>MAAPNNFAPSNSVAAPNEAASGSDLAINLSALQENYAFLASQSSSAQCAAVIKADGYGIGLEHAAQNLSTAGCRVFFVALPQEGIRARTTLPEATIYVLNGLFGSDCAALYDQHDLRPVIGSMAELEDWQSYCRDQGKVLPCALHFDTGMNRLGMGMEQAQKIAKETELSDACEIALIMSHLACADEPMHALNSQQLDRFRAIRELFPEIPASFANSAGIFLGPDYHFDLLRPGIALYGGQAVGDHPNPMQPVATLKSRILDVRYVPQGQSISYGAAQVTKRESRIGIVSVGYADGYLRAAGSTDNHSGAHVWLDGYSLPVFGRVTMDLIMVDLTDLPVGLAKRGMWVELFGPNIPIDDVAASAGTISYELLTSLSKRALRRYLPA</sequence>
<evidence type="ECO:0000256" key="1">
    <source>
        <dbReference type="ARBA" id="ARBA00000316"/>
    </source>
</evidence>
<dbReference type="PROSITE" id="PS00395">
    <property type="entry name" value="ALANINE_RACEMASE"/>
    <property type="match status" value="1"/>
</dbReference>
<evidence type="ECO:0000256" key="6">
    <source>
        <dbReference type="ARBA" id="ARBA00023235"/>
    </source>
</evidence>
<comment type="cofactor">
    <cofactor evidence="2 7 8">
        <name>pyridoxal 5'-phosphate</name>
        <dbReference type="ChEBI" id="CHEBI:597326"/>
    </cofactor>
</comment>
<proteinExistence type="inferred from homology"/>
<comment type="similarity">
    <text evidence="3 7">Belongs to the alanine racemase family.</text>
</comment>
<dbReference type="InterPro" id="IPR029066">
    <property type="entry name" value="PLP-binding_barrel"/>
</dbReference>
<dbReference type="GO" id="GO:0030632">
    <property type="term" value="P:D-alanine biosynthetic process"/>
    <property type="evidence" value="ECO:0007669"/>
    <property type="project" value="UniProtKB-UniRule"/>
</dbReference>
<evidence type="ECO:0000256" key="4">
    <source>
        <dbReference type="ARBA" id="ARBA00013089"/>
    </source>
</evidence>
<feature type="binding site" evidence="7 9">
    <location>
        <position position="327"/>
    </location>
    <ligand>
        <name>substrate</name>
    </ligand>
</feature>
<evidence type="ECO:0000256" key="2">
    <source>
        <dbReference type="ARBA" id="ARBA00001933"/>
    </source>
</evidence>
<dbReference type="Gene3D" id="2.40.37.10">
    <property type="entry name" value="Lyase, Ornithine Decarboxylase, Chain A, domain 1"/>
    <property type="match status" value="1"/>
</dbReference>
<evidence type="ECO:0000256" key="9">
    <source>
        <dbReference type="PIRSR" id="PIRSR600821-52"/>
    </source>
</evidence>
<dbReference type="SMART" id="SM01005">
    <property type="entry name" value="Ala_racemase_C"/>
    <property type="match status" value="1"/>
</dbReference>
<evidence type="ECO:0000259" key="10">
    <source>
        <dbReference type="SMART" id="SM01005"/>
    </source>
</evidence>
<feature type="binding site" evidence="7 9">
    <location>
        <position position="152"/>
    </location>
    <ligand>
        <name>substrate</name>
    </ligand>
</feature>
<dbReference type="Pfam" id="PF00842">
    <property type="entry name" value="Ala_racemase_C"/>
    <property type="match status" value="1"/>
</dbReference>
<evidence type="ECO:0000256" key="3">
    <source>
        <dbReference type="ARBA" id="ARBA00007880"/>
    </source>
</evidence>
<dbReference type="GO" id="GO:0005829">
    <property type="term" value="C:cytosol"/>
    <property type="evidence" value="ECO:0007669"/>
    <property type="project" value="TreeGrafter"/>
</dbReference>
<accession>A0A285NKB8</accession>
<comment type="function">
    <text evidence="7">Catalyzes the interconversion of L-alanine and D-alanine. May also act on other amino acids.</text>
</comment>
<dbReference type="EC" id="5.1.1.1" evidence="4 7"/>
<dbReference type="GO" id="GO:0030170">
    <property type="term" value="F:pyridoxal phosphate binding"/>
    <property type="evidence" value="ECO:0007669"/>
    <property type="project" value="UniProtKB-UniRule"/>
</dbReference>
<dbReference type="EMBL" id="OBEL01000001">
    <property type="protein sequence ID" value="SNZ08091.1"/>
    <property type="molecule type" value="Genomic_DNA"/>
</dbReference>
<dbReference type="Gene3D" id="3.20.20.10">
    <property type="entry name" value="Alanine racemase"/>
    <property type="match status" value="1"/>
</dbReference>
<dbReference type="PANTHER" id="PTHR30511">
    <property type="entry name" value="ALANINE RACEMASE"/>
    <property type="match status" value="1"/>
</dbReference>